<evidence type="ECO:0000256" key="1">
    <source>
        <dbReference type="SAM" id="MobiDB-lite"/>
    </source>
</evidence>
<dbReference type="AlphaFoldDB" id="A0A4S4MGY1"/>
<keyword evidence="3" id="KW-1185">Reference proteome</keyword>
<organism evidence="2 3">
    <name type="scientific">Antrodiella citrinella</name>
    <dbReference type="NCBI Taxonomy" id="2447956"/>
    <lineage>
        <taxon>Eukaryota</taxon>
        <taxon>Fungi</taxon>
        <taxon>Dikarya</taxon>
        <taxon>Basidiomycota</taxon>
        <taxon>Agaricomycotina</taxon>
        <taxon>Agaricomycetes</taxon>
        <taxon>Polyporales</taxon>
        <taxon>Steccherinaceae</taxon>
        <taxon>Antrodiella</taxon>
    </lineage>
</organism>
<comment type="caution">
    <text evidence="2">The sequence shown here is derived from an EMBL/GenBank/DDBJ whole genome shotgun (WGS) entry which is preliminary data.</text>
</comment>
<dbReference type="EMBL" id="SGPM01000418">
    <property type="protein sequence ID" value="THH22380.1"/>
    <property type="molecule type" value="Genomic_DNA"/>
</dbReference>
<feature type="region of interest" description="Disordered" evidence="1">
    <location>
        <begin position="1"/>
        <end position="57"/>
    </location>
</feature>
<evidence type="ECO:0000313" key="3">
    <source>
        <dbReference type="Proteomes" id="UP000308730"/>
    </source>
</evidence>
<proteinExistence type="predicted"/>
<accession>A0A4S4MGY1</accession>
<sequence>MSRSTSRDANAGLHKLGTESKEERPRDLLMLNWDLDLDSDSDSDSGSEDLPPIPDPTKVSVEELERVMTLHAGPYGQALDSLPAEYDPTPENPKPRRLVYGIPVTTDALFDYAEWAGLAQYVGRGTWKRPNPFSLDKAVDLLSDYCRFDMYLKTPYLYLSTRHCIIEMWNNYNYTTCQTDAQFLAEMTRFIQSELRLDVATTQPKWFFVAE</sequence>
<feature type="compositionally biased region" description="Basic and acidic residues" evidence="1">
    <location>
        <begin position="16"/>
        <end position="27"/>
    </location>
</feature>
<evidence type="ECO:0000313" key="2">
    <source>
        <dbReference type="EMBL" id="THH22380.1"/>
    </source>
</evidence>
<dbReference type="Proteomes" id="UP000308730">
    <property type="component" value="Unassembled WGS sequence"/>
</dbReference>
<name>A0A4S4MGY1_9APHY</name>
<protein>
    <submittedName>
        <fullName evidence="2">Uncharacterized protein</fullName>
    </submittedName>
</protein>
<reference evidence="2 3" key="1">
    <citation type="submission" date="2019-02" db="EMBL/GenBank/DDBJ databases">
        <title>Genome sequencing of the rare red list fungi Antrodiella citrinella (Flaviporus citrinellus).</title>
        <authorList>
            <person name="Buettner E."/>
            <person name="Kellner H."/>
        </authorList>
    </citation>
    <scope>NUCLEOTIDE SEQUENCE [LARGE SCALE GENOMIC DNA]</scope>
    <source>
        <strain evidence="2 3">DSM 108506</strain>
    </source>
</reference>
<gene>
    <name evidence="2" type="ORF">EUX98_g8209</name>
</gene>
<feature type="compositionally biased region" description="Acidic residues" evidence="1">
    <location>
        <begin position="35"/>
        <end position="47"/>
    </location>
</feature>